<feature type="compositionally biased region" description="Polar residues" evidence="2">
    <location>
        <begin position="131"/>
        <end position="142"/>
    </location>
</feature>
<keyword evidence="4" id="KW-1185">Reference proteome</keyword>
<feature type="compositionally biased region" description="Polar residues" evidence="2">
    <location>
        <begin position="851"/>
        <end position="868"/>
    </location>
</feature>
<feature type="region of interest" description="Disordered" evidence="2">
    <location>
        <begin position="320"/>
        <end position="362"/>
    </location>
</feature>
<dbReference type="EMBL" id="PGCJ01000053">
    <property type="protein sequence ID" value="PLW53974.1"/>
    <property type="molecule type" value="Genomic_DNA"/>
</dbReference>
<reference evidence="3 4" key="1">
    <citation type="submission" date="2017-11" db="EMBL/GenBank/DDBJ databases">
        <title>De novo assembly and phasing of dikaryotic genomes from two isolates of Puccinia coronata f. sp. avenae, the causal agent of oat crown rust.</title>
        <authorList>
            <person name="Miller M.E."/>
            <person name="Zhang Y."/>
            <person name="Omidvar V."/>
            <person name="Sperschneider J."/>
            <person name="Schwessinger B."/>
            <person name="Raley C."/>
            <person name="Palmer J.M."/>
            <person name="Garnica D."/>
            <person name="Upadhyaya N."/>
            <person name="Rathjen J."/>
            <person name="Taylor J.M."/>
            <person name="Park R.F."/>
            <person name="Dodds P.N."/>
            <person name="Hirsch C.D."/>
            <person name="Kianian S.F."/>
            <person name="Figueroa M."/>
        </authorList>
    </citation>
    <scope>NUCLEOTIDE SEQUENCE [LARGE SCALE GENOMIC DNA]</scope>
    <source>
        <strain evidence="3">12NC29</strain>
    </source>
</reference>
<feature type="compositionally biased region" description="Low complexity" evidence="2">
    <location>
        <begin position="1867"/>
        <end position="1876"/>
    </location>
</feature>
<feature type="compositionally biased region" description="Pro residues" evidence="2">
    <location>
        <begin position="1851"/>
        <end position="1866"/>
    </location>
</feature>
<organism evidence="3 4">
    <name type="scientific">Puccinia coronata f. sp. avenae</name>
    <dbReference type="NCBI Taxonomy" id="200324"/>
    <lineage>
        <taxon>Eukaryota</taxon>
        <taxon>Fungi</taxon>
        <taxon>Dikarya</taxon>
        <taxon>Basidiomycota</taxon>
        <taxon>Pucciniomycotina</taxon>
        <taxon>Pucciniomycetes</taxon>
        <taxon>Pucciniales</taxon>
        <taxon>Pucciniaceae</taxon>
        <taxon>Puccinia</taxon>
    </lineage>
</organism>
<dbReference type="PANTHER" id="PTHR10648">
    <property type="entry name" value="SERINE/THREONINE-PROTEIN PHOSPHATASE PP2A 65 KDA REGULATORY SUBUNIT"/>
    <property type="match status" value="1"/>
</dbReference>
<dbReference type="GO" id="GO:0005829">
    <property type="term" value="C:cytosol"/>
    <property type="evidence" value="ECO:0007669"/>
    <property type="project" value="TreeGrafter"/>
</dbReference>
<dbReference type="Proteomes" id="UP000235388">
    <property type="component" value="Unassembled WGS sequence"/>
</dbReference>
<dbReference type="InterPro" id="IPR016024">
    <property type="entry name" value="ARM-type_fold"/>
</dbReference>
<dbReference type="SUPFAM" id="SSF48371">
    <property type="entry name" value="ARM repeat"/>
    <property type="match status" value="1"/>
</dbReference>
<evidence type="ECO:0000313" key="3">
    <source>
        <dbReference type="EMBL" id="PLW53974.1"/>
    </source>
</evidence>
<feature type="compositionally biased region" description="Low complexity" evidence="2">
    <location>
        <begin position="320"/>
        <end position="349"/>
    </location>
</feature>
<dbReference type="Gene3D" id="1.25.10.10">
    <property type="entry name" value="Leucine-rich Repeat Variant"/>
    <property type="match status" value="1"/>
</dbReference>
<gene>
    <name evidence="3" type="ORF">PCANC_06868</name>
</gene>
<feature type="region of interest" description="Disordered" evidence="2">
    <location>
        <begin position="1477"/>
        <end position="1583"/>
    </location>
</feature>
<sequence>MAILITSQSQSSTSSNPAGASNVVVVGQSSSSNSHHSLLLLNKQLASPQLSPQLAQPLPSAASSSPPLNKPFLFGSTFSTSNQSTTAAAAAAVVAAAAATPHSADPEQPLLQLLNRTGSSSHTGRHRRKSSVSISPPFSRTPSPIDPNVNKIELLQHHHHHHHHHHHTTTTAPLRHSPSILAELPSQIEQEILSRPRSIPSSSLYSNHFKLEQHTPAAAAPAASPASNILQSCSASSASSTSSLSSASSASSSLSSASSSSSSSATNTPNRHPHHPPSLLSNHQQDTHLNSSDQPQTLSRRSSADSLSLSRLQLLNLTRQRSLSPSISSSSSSSSSFSSSSSSSSSYSSLRISPDQEDSNITITDERNLLDDPLGLELELAQQPPLVQIPAIIIPGSSSNHRNRMRSRSITSNPSPWPIDLSSSSSISTTELLQDEATASPNPLTILLNSAKKPTPPPLDLTRSTPTAGPSTTSSISTVDTARPGTPLSADFSATDDSHSSEPTQPSETDPPISPHSPIENDPKPSSPLIKPEEDLAIEDEERKAAEWMDTCSNPNLLDESKALEEHAHRAFSPLHLMGNGDQEEDEDDQKLSTMEKIFLFANSENAYHRIIVSQRLPELLEDVDISEAVEYVLPLLSGLALDDEGVREALSPSLCNIMWYYFSKCPLMETEDPVNDAQQSPDANSSPRVDDLARSPEWPSHEGRRKRPQISIRSFMIPLITLLTDTNRSIGLLSRYGLVAFFCRLMDCPLPEWSEDIKLFAGEPYLPIEYHGISREEHYEEYIFGDSTRRQIAIDLVALVIHDLCQPSKPEPTLLRRDRSEASESDEWDTVPLGGDETEQPSRQRYDAIDSSNPSSNLLGHDPPSNSAGTLNLPSVDHFFSRHVSSQYSCDSLIPNDSIECHHRQQVGLVLIESIAQARCFEASFLHRTLLRQVLDTAQDENCRPLRQQAASTLTTLMISLPSSLSTATSACGSHSFVEIDPDTEKLLINSYRSFASDMDPEVRKQICLGLPALLKLVRHRPRAELSLDLIQHFSRDNTREVRIVGYQILGELIHVFHLEKSPVPNQIVQYFLSGFEPQQRSMSEAIGERMSDQMRSFGCSMNFDDPPSLMLGPFDQLNDRSQDQVPHTSSSFGTSGNSLEDTERAMCCSYNFPAVLLALGVERWQDLRDLFLKLAMDVSYPPRVRRSLARSMHELIKLIRIPVKQTCSTMAHDSITKLTSSATEDWLKVLKFFLFEDPDISNTESVLETLEIGLSDIDVEGELSLIIGKLTEYFAPPNSESPRTIGWTIRERVILFLPKLFDNLSDHFVEKESEGCMKTILFAGLNDPAAAVREAALRFVPILYLSRRNSDSRDFQLRLLSSLKTLSHDLNYRVRMIYPRAIFNLVKLLMPIDILESIVLEDKSLTHICQDRVGGVRIGLSRLIHELCTSNDYYGCESGRRVPRLLRRIIEQLSTDPESVVCSFIEDLAKVRNPDDESLQEVETNSTASPQKITPTDRSVAPLPRSWDASSSMDGSGSVRMECLDEDEEDDLASSGIQVDESRLSEDEGVKISLGEEVDFHSDDDSTTPPGGQHVVPPETSMDILADESFESPNLSISSVSMDGEELKIIERHQRNGSPPVLRSSSRRSGAIRRSFSEPAGRFLGFSCSSSSSSSPPLPPTDSVWPLKARSSASRPSSPSSSSSPSRSKTSTNTTTAAEKTSPTTAAQQLRSSRGKKASPNGYRQNGFTEPSCRDLTEDDEHDVTPLAMDGRRSSHNNHHNYGALGFYHPHHPHPHPSQDDHQGDPEEPIVRRSHHHHSHPHHHSSSSGGSRRSVSHHDSFACRHRQPFTAHSPVHPFSHAHHARHSEPGPPPPLDPTPSPSSPPASSSPSTSSGDQIWMRETDGGFVEVGEY</sequence>
<feature type="region of interest" description="Disordered" evidence="2">
    <location>
        <begin position="1610"/>
        <end position="1895"/>
    </location>
</feature>
<dbReference type="PANTHER" id="PTHR10648:SF4">
    <property type="entry name" value="PROTEIN PHOSPHATASE 2 (FORMERLY 2A), REGULATORY SUBUNIT A, BETA ISOFORM-RELATED"/>
    <property type="match status" value="1"/>
</dbReference>
<feature type="compositionally biased region" description="Basic and acidic residues" evidence="2">
    <location>
        <begin position="689"/>
        <end position="703"/>
    </location>
</feature>
<dbReference type="GO" id="GO:0019888">
    <property type="term" value="F:protein phosphatase regulator activity"/>
    <property type="evidence" value="ECO:0007669"/>
    <property type="project" value="TreeGrafter"/>
</dbReference>
<accession>A0A2N5VVF5</accession>
<name>A0A2N5VVF5_9BASI</name>
<dbReference type="InterPro" id="IPR051023">
    <property type="entry name" value="PP2A_Regulatory_Subunit_A"/>
</dbReference>
<feature type="compositionally biased region" description="Low complexity" evidence="2">
    <location>
        <begin position="462"/>
        <end position="478"/>
    </location>
</feature>
<evidence type="ECO:0000256" key="2">
    <source>
        <dbReference type="SAM" id="MobiDB-lite"/>
    </source>
</evidence>
<feature type="region of interest" description="Disordered" evidence="2">
    <location>
        <begin position="240"/>
        <end position="305"/>
    </location>
</feature>
<dbReference type="OrthoDB" id="340346at2759"/>
<proteinExistence type="predicted"/>
<evidence type="ECO:0000313" key="4">
    <source>
        <dbReference type="Proteomes" id="UP000235388"/>
    </source>
</evidence>
<evidence type="ECO:0000256" key="1">
    <source>
        <dbReference type="ARBA" id="ARBA00022737"/>
    </source>
</evidence>
<feature type="compositionally biased region" description="Polar residues" evidence="2">
    <location>
        <begin position="287"/>
        <end position="297"/>
    </location>
</feature>
<feature type="compositionally biased region" description="Low complexity" evidence="2">
    <location>
        <begin position="240"/>
        <end position="266"/>
    </location>
</feature>
<dbReference type="InterPro" id="IPR011989">
    <property type="entry name" value="ARM-like"/>
</dbReference>
<feature type="compositionally biased region" description="Polar residues" evidence="2">
    <location>
        <begin position="1483"/>
        <end position="1499"/>
    </location>
</feature>
<comment type="caution">
    <text evidence="3">The sequence shown here is derived from an EMBL/GenBank/DDBJ whole genome shotgun (WGS) entry which is preliminary data.</text>
</comment>
<feature type="region of interest" description="Disordered" evidence="2">
    <location>
        <begin position="117"/>
        <end position="148"/>
    </location>
</feature>
<feature type="region of interest" description="Disordered" evidence="2">
    <location>
        <begin position="812"/>
        <end position="868"/>
    </location>
</feature>
<feature type="compositionally biased region" description="Basic and acidic residues" evidence="2">
    <location>
        <begin position="1779"/>
        <end position="1793"/>
    </location>
</feature>
<dbReference type="GO" id="GO:0005634">
    <property type="term" value="C:nucleus"/>
    <property type="evidence" value="ECO:0007669"/>
    <property type="project" value="TreeGrafter"/>
</dbReference>
<feature type="region of interest" description="Disordered" evidence="2">
    <location>
        <begin position="447"/>
        <end position="530"/>
    </location>
</feature>
<dbReference type="GO" id="GO:0000159">
    <property type="term" value="C:protein phosphatase type 2A complex"/>
    <property type="evidence" value="ECO:0007669"/>
    <property type="project" value="TreeGrafter"/>
</dbReference>
<feature type="region of interest" description="Disordered" evidence="2">
    <location>
        <begin position="396"/>
        <end position="423"/>
    </location>
</feature>
<protein>
    <submittedName>
        <fullName evidence="3">Uncharacterized protein</fullName>
    </submittedName>
</protein>
<feature type="compositionally biased region" description="Polar residues" evidence="2">
    <location>
        <begin position="677"/>
        <end position="688"/>
    </location>
</feature>
<feature type="compositionally biased region" description="Low complexity" evidence="2">
    <location>
        <begin position="1670"/>
        <end position="1709"/>
    </location>
</feature>
<feature type="compositionally biased region" description="Basic and acidic residues" evidence="2">
    <location>
        <begin position="1542"/>
        <end position="1552"/>
    </location>
</feature>
<feature type="region of interest" description="Disordered" evidence="2">
    <location>
        <begin position="672"/>
        <end position="707"/>
    </location>
</feature>
<feature type="compositionally biased region" description="Low complexity" evidence="2">
    <location>
        <begin position="1625"/>
        <end position="1636"/>
    </location>
</feature>
<keyword evidence="1" id="KW-0677">Repeat</keyword>
<dbReference type="STRING" id="200324.A0A2N5VVF5"/>
<feature type="compositionally biased region" description="Basic residues" evidence="2">
    <location>
        <begin position="1794"/>
        <end position="1807"/>
    </location>
</feature>